<dbReference type="Proteomes" id="UP000093080">
    <property type="component" value="Unassembled WGS sequence"/>
</dbReference>
<dbReference type="PATRIC" id="fig|1156395.6.peg.1652"/>
<organism evidence="9 10">
    <name type="scientific">Dissulfuribacter thermophilus</name>
    <dbReference type="NCBI Taxonomy" id="1156395"/>
    <lineage>
        <taxon>Bacteria</taxon>
        <taxon>Pseudomonadati</taxon>
        <taxon>Thermodesulfobacteriota</taxon>
        <taxon>Dissulfuribacteria</taxon>
        <taxon>Dissulfuribacterales</taxon>
        <taxon>Dissulfuribacteraceae</taxon>
        <taxon>Dissulfuribacter</taxon>
    </lineage>
</organism>
<dbReference type="RefSeq" id="WP_067618789.1">
    <property type="nucleotide sequence ID" value="NZ_MAGO01000008.1"/>
</dbReference>
<keyword evidence="5 8" id="KW-0812">Transmembrane</keyword>
<evidence type="ECO:0000256" key="4">
    <source>
        <dbReference type="ARBA" id="ARBA00022475"/>
    </source>
</evidence>
<evidence type="ECO:0000256" key="3">
    <source>
        <dbReference type="ARBA" id="ARBA00022448"/>
    </source>
</evidence>
<comment type="caution">
    <text evidence="9">The sequence shown here is derived from an EMBL/GenBank/DDBJ whole genome shotgun (WGS) entry which is preliminary data.</text>
</comment>
<gene>
    <name evidence="9" type="ORF">DBT_1636</name>
</gene>
<dbReference type="GO" id="GO:0005886">
    <property type="term" value="C:plasma membrane"/>
    <property type="evidence" value="ECO:0007669"/>
    <property type="project" value="UniProtKB-SubCell"/>
</dbReference>
<accession>A0A1B9F516</accession>
<feature type="transmembrane region" description="Helical" evidence="8">
    <location>
        <begin position="157"/>
        <end position="176"/>
    </location>
</feature>
<dbReference type="PANTHER" id="PTHR36838">
    <property type="entry name" value="AUXIN EFFLUX CARRIER FAMILY PROTEIN"/>
    <property type="match status" value="1"/>
</dbReference>
<feature type="transmembrane region" description="Helical" evidence="8">
    <location>
        <begin position="119"/>
        <end position="145"/>
    </location>
</feature>
<reference evidence="9 10" key="1">
    <citation type="submission" date="2016-06" db="EMBL/GenBank/DDBJ databases">
        <title>Respiratory ammonification of nitrate coupled to the oxidation of elemental sulfur in deep-sea autotrophic thermophilic bacteria.</title>
        <authorList>
            <person name="Slobodkina G.B."/>
            <person name="Mardanov A.V."/>
            <person name="Ravin N.V."/>
            <person name="Frolova A.A."/>
            <person name="Viryasiv M.B."/>
            <person name="Chernyh N.A."/>
            <person name="Bonch-Osmolovskaya E.A."/>
            <person name="Slobodkin A.I."/>
        </authorList>
    </citation>
    <scope>NUCLEOTIDE SEQUENCE [LARGE SCALE GENOMIC DNA]</scope>
    <source>
        <strain evidence="9 10">S69</strain>
    </source>
</reference>
<feature type="transmembrane region" description="Helical" evidence="8">
    <location>
        <begin position="251"/>
        <end position="270"/>
    </location>
</feature>
<evidence type="ECO:0000313" key="10">
    <source>
        <dbReference type="Proteomes" id="UP000093080"/>
    </source>
</evidence>
<dbReference type="EMBL" id="MAGO01000008">
    <property type="protein sequence ID" value="OCC14841.1"/>
    <property type="molecule type" value="Genomic_DNA"/>
</dbReference>
<comment type="similarity">
    <text evidence="2">Belongs to the auxin efflux carrier (TC 2.A.69) family.</text>
</comment>
<feature type="transmembrane region" description="Helical" evidence="8">
    <location>
        <begin position="27"/>
        <end position="46"/>
    </location>
</feature>
<evidence type="ECO:0000256" key="8">
    <source>
        <dbReference type="SAM" id="Phobius"/>
    </source>
</evidence>
<sequence>MDTFIITISYLLLGIILRRIRGIPDNFSNCLNLFVIYVSLPALVLLKVPQMGFGNHLLFVIVLPWVMVAFSAVAVLFFAKIFRWQRTITGCLLLMVPLGNTSFLGIPMVRAFLGEAAIAYAMIYDQLGSFLALSTYGSFVLALFSKSDGVKPGIKDIVLKIATFPPFIALVFAFLARGVSYPGPVTELLSSLGGTLVPVVMIAVGYQLSLRLEPGTFQPLLTGLGVKLGLAPLAALMLVKALGLEGEAVKVAVFEAGMPPMVSAGALAIMAGLSPRLTAALVGLGIFLSFVTLPVLFQFL</sequence>
<evidence type="ECO:0000313" key="9">
    <source>
        <dbReference type="EMBL" id="OCC14841.1"/>
    </source>
</evidence>
<dbReference type="InterPro" id="IPR004776">
    <property type="entry name" value="Mem_transp_PIN-like"/>
</dbReference>
<feature type="transmembrane region" description="Helical" evidence="8">
    <location>
        <begin position="220"/>
        <end position="239"/>
    </location>
</feature>
<feature type="transmembrane region" description="Helical" evidence="8">
    <location>
        <begin position="91"/>
        <end position="113"/>
    </location>
</feature>
<evidence type="ECO:0000256" key="7">
    <source>
        <dbReference type="ARBA" id="ARBA00023136"/>
    </source>
</evidence>
<dbReference type="Pfam" id="PF03547">
    <property type="entry name" value="Mem_trans"/>
    <property type="match status" value="2"/>
</dbReference>
<dbReference type="Gene3D" id="1.20.1530.20">
    <property type="match status" value="1"/>
</dbReference>
<dbReference type="STRING" id="1156395.DBT_1636"/>
<comment type="subcellular location">
    <subcellularLocation>
        <location evidence="1">Cell membrane</location>
        <topology evidence="1">Multi-pass membrane protein</topology>
    </subcellularLocation>
</comment>
<keyword evidence="6 8" id="KW-1133">Transmembrane helix</keyword>
<keyword evidence="10" id="KW-1185">Reference proteome</keyword>
<evidence type="ECO:0000256" key="6">
    <source>
        <dbReference type="ARBA" id="ARBA00022989"/>
    </source>
</evidence>
<name>A0A1B9F516_9BACT</name>
<dbReference type="PANTHER" id="PTHR36838:SF1">
    <property type="entry name" value="SLR1864 PROTEIN"/>
    <property type="match status" value="1"/>
</dbReference>
<evidence type="ECO:0000256" key="2">
    <source>
        <dbReference type="ARBA" id="ARBA00010145"/>
    </source>
</evidence>
<dbReference type="OrthoDB" id="9786183at2"/>
<dbReference type="AlphaFoldDB" id="A0A1B9F516"/>
<evidence type="ECO:0000256" key="1">
    <source>
        <dbReference type="ARBA" id="ARBA00004651"/>
    </source>
</evidence>
<keyword evidence="7 8" id="KW-0472">Membrane</keyword>
<keyword evidence="4" id="KW-1003">Cell membrane</keyword>
<proteinExistence type="inferred from homology"/>
<dbReference type="GO" id="GO:0055085">
    <property type="term" value="P:transmembrane transport"/>
    <property type="evidence" value="ECO:0007669"/>
    <property type="project" value="InterPro"/>
</dbReference>
<dbReference type="InterPro" id="IPR038770">
    <property type="entry name" value="Na+/solute_symporter_sf"/>
</dbReference>
<protein>
    <submittedName>
        <fullName evidence="9">Malate permease</fullName>
    </submittedName>
</protein>
<keyword evidence="3" id="KW-0813">Transport</keyword>
<evidence type="ECO:0000256" key="5">
    <source>
        <dbReference type="ARBA" id="ARBA00022692"/>
    </source>
</evidence>
<feature type="transmembrane region" description="Helical" evidence="8">
    <location>
        <begin position="58"/>
        <end position="79"/>
    </location>
</feature>
<feature type="transmembrane region" description="Helical" evidence="8">
    <location>
        <begin position="277"/>
        <end position="297"/>
    </location>
</feature>